<dbReference type="AlphaFoldDB" id="A0A1M2V3I6"/>
<dbReference type="Proteomes" id="UP000184267">
    <property type="component" value="Unassembled WGS sequence"/>
</dbReference>
<feature type="signal peptide" evidence="2">
    <location>
        <begin position="1"/>
        <end position="19"/>
    </location>
</feature>
<keyword evidence="2" id="KW-0732">Signal</keyword>
<sequence>MTSRLMLSLQPLFLFLTFGYKLIKQTRMTPLDEMVFYRGRVPSYDPRKDEPKNWLERLLQENSSSVNPQLSAPRDVGAGEDKNPEAAHFASTCPTAGAPIEQLIPAIHTRSTSALGDRELAKGPTCWEKQLISIWKRS</sequence>
<reference evidence="3 4" key="1">
    <citation type="submission" date="2016-10" db="EMBL/GenBank/DDBJ databases">
        <title>Genome sequence of the basidiomycete white-rot fungus Trametes pubescens.</title>
        <authorList>
            <person name="Makela M.R."/>
            <person name="Granchi Z."/>
            <person name="Peng M."/>
            <person name="De Vries R.P."/>
            <person name="Grigoriev I."/>
            <person name="Riley R."/>
            <person name="Hilden K."/>
        </authorList>
    </citation>
    <scope>NUCLEOTIDE SEQUENCE [LARGE SCALE GENOMIC DNA]</scope>
    <source>
        <strain evidence="3 4">FBCC735</strain>
    </source>
</reference>
<evidence type="ECO:0000256" key="1">
    <source>
        <dbReference type="SAM" id="MobiDB-lite"/>
    </source>
</evidence>
<evidence type="ECO:0000256" key="2">
    <source>
        <dbReference type="SAM" id="SignalP"/>
    </source>
</evidence>
<evidence type="ECO:0000313" key="4">
    <source>
        <dbReference type="Proteomes" id="UP000184267"/>
    </source>
</evidence>
<organism evidence="3 4">
    <name type="scientific">Trametes pubescens</name>
    <name type="common">White-rot fungus</name>
    <dbReference type="NCBI Taxonomy" id="154538"/>
    <lineage>
        <taxon>Eukaryota</taxon>
        <taxon>Fungi</taxon>
        <taxon>Dikarya</taxon>
        <taxon>Basidiomycota</taxon>
        <taxon>Agaricomycotina</taxon>
        <taxon>Agaricomycetes</taxon>
        <taxon>Polyporales</taxon>
        <taxon>Polyporaceae</taxon>
        <taxon>Trametes</taxon>
    </lineage>
</organism>
<evidence type="ECO:0000313" key="3">
    <source>
        <dbReference type="EMBL" id="OJT02169.1"/>
    </source>
</evidence>
<proteinExistence type="predicted"/>
<name>A0A1M2V3I6_TRAPU</name>
<feature type="region of interest" description="Disordered" evidence="1">
    <location>
        <begin position="61"/>
        <end position="88"/>
    </location>
</feature>
<gene>
    <name evidence="3" type="ORF">TRAPUB_7284</name>
</gene>
<keyword evidence="4" id="KW-1185">Reference proteome</keyword>
<dbReference type="STRING" id="154538.A0A1M2V3I6"/>
<feature type="chain" id="PRO_5012634837" evidence="2">
    <location>
        <begin position="20"/>
        <end position="138"/>
    </location>
</feature>
<dbReference type="EMBL" id="MNAD01001693">
    <property type="protein sequence ID" value="OJT02169.1"/>
    <property type="molecule type" value="Genomic_DNA"/>
</dbReference>
<feature type="compositionally biased region" description="Polar residues" evidence="1">
    <location>
        <begin position="61"/>
        <end position="70"/>
    </location>
</feature>
<accession>A0A1M2V3I6</accession>
<protein>
    <submittedName>
        <fullName evidence="3">Uncharacterized protein</fullName>
    </submittedName>
</protein>
<comment type="caution">
    <text evidence="3">The sequence shown here is derived from an EMBL/GenBank/DDBJ whole genome shotgun (WGS) entry which is preliminary data.</text>
</comment>